<name>A0A3P6SZF4_ONCOC</name>
<sequence>LSTINRAMEHLKLNRRSSVVNAENIAKEECEPTAISELRKWLQAMSEKLSIMEAKFTKVTLVRKELDRLAADQQILQLQIETEGHTLVNNVQRTITRNLEINERGADRWIQRRQRHLKTLTKRWYHLWIRSLSVQCRVERHLDHLYPAA</sequence>
<dbReference type="EMBL" id="UYRW01001014">
    <property type="protein sequence ID" value="VDK73160.1"/>
    <property type="molecule type" value="Genomic_DNA"/>
</dbReference>
<dbReference type="OrthoDB" id="5828299at2759"/>
<gene>
    <name evidence="1" type="ORF">NOO_LOCUS4473</name>
</gene>
<reference evidence="1 2" key="1">
    <citation type="submission" date="2018-08" db="EMBL/GenBank/DDBJ databases">
        <authorList>
            <person name="Laetsch R D."/>
            <person name="Stevens L."/>
            <person name="Kumar S."/>
            <person name="Blaxter L. M."/>
        </authorList>
    </citation>
    <scope>NUCLEOTIDE SEQUENCE [LARGE SCALE GENOMIC DNA]</scope>
</reference>
<dbReference type="Proteomes" id="UP000271087">
    <property type="component" value="Unassembled WGS sequence"/>
</dbReference>
<keyword evidence="2" id="KW-1185">Reference proteome</keyword>
<evidence type="ECO:0000313" key="1">
    <source>
        <dbReference type="EMBL" id="VDK73160.1"/>
    </source>
</evidence>
<dbReference type="AlphaFoldDB" id="A0A3P6SZF4"/>
<feature type="non-terminal residue" evidence="1">
    <location>
        <position position="1"/>
    </location>
</feature>
<organism evidence="1 2">
    <name type="scientific">Onchocerca ochengi</name>
    <name type="common">Filarial nematode worm</name>
    <dbReference type="NCBI Taxonomy" id="42157"/>
    <lineage>
        <taxon>Eukaryota</taxon>
        <taxon>Metazoa</taxon>
        <taxon>Ecdysozoa</taxon>
        <taxon>Nematoda</taxon>
        <taxon>Chromadorea</taxon>
        <taxon>Rhabditida</taxon>
        <taxon>Spirurina</taxon>
        <taxon>Spiruromorpha</taxon>
        <taxon>Filarioidea</taxon>
        <taxon>Onchocercidae</taxon>
        <taxon>Onchocerca</taxon>
    </lineage>
</organism>
<evidence type="ECO:0000313" key="2">
    <source>
        <dbReference type="Proteomes" id="UP000271087"/>
    </source>
</evidence>
<proteinExistence type="predicted"/>
<accession>A0A3P6SZF4</accession>
<evidence type="ECO:0008006" key="3">
    <source>
        <dbReference type="Google" id="ProtNLM"/>
    </source>
</evidence>
<protein>
    <recommendedName>
        <fullName evidence="3">BMERB domain-containing protein</fullName>
    </recommendedName>
</protein>